<evidence type="ECO:0000313" key="3">
    <source>
        <dbReference type="EMBL" id="CCO24815.1"/>
    </source>
</evidence>
<dbReference type="HOGENOM" id="CLU_060107_0_0_7"/>
<dbReference type="AlphaFoldDB" id="L0RF38"/>
<dbReference type="OrthoDB" id="9813452at2"/>
<dbReference type="eggNOG" id="COG3018">
    <property type="taxonomic scope" value="Bacteria"/>
</dbReference>
<organism evidence="3 4">
    <name type="scientific">Maridesulfovibrio hydrothermalis AM13 = DSM 14728</name>
    <dbReference type="NCBI Taxonomy" id="1121451"/>
    <lineage>
        <taxon>Bacteria</taxon>
        <taxon>Pseudomonadati</taxon>
        <taxon>Thermodesulfobacteriota</taxon>
        <taxon>Desulfovibrionia</taxon>
        <taxon>Desulfovibrionales</taxon>
        <taxon>Desulfovibrionaceae</taxon>
        <taxon>Maridesulfovibrio</taxon>
    </lineage>
</organism>
<evidence type="ECO:0000256" key="2">
    <source>
        <dbReference type="SAM" id="SignalP"/>
    </source>
</evidence>
<dbReference type="EMBL" id="FO203522">
    <property type="protein sequence ID" value="CCO24815.1"/>
    <property type="molecule type" value="Genomic_DNA"/>
</dbReference>
<dbReference type="RefSeq" id="WP_015337413.1">
    <property type="nucleotide sequence ID" value="NC_020055.1"/>
</dbReference>
<dbReference type="PATRIC" id="fig|1121451.3.peg.2761"/>
<evidence type="ECO:0000313" key="4">
    <source>
        <dbReference type="Proteomes" id="UP000010808"/>
    </source>
</evidence>
<dbReference type="STRING" id="1121451.DESAM_22548"/>
<sequence>MRLYTIFVLLILLVFSATAYADSHAMNNGNGYGGLVVENLNSKINWGDGFISASSQVLPMQDTIDPVRTRALAVRQGGVESRKLLLDSVLALPLDESNTVSTFFKNDLKVLNTLRGFIQNSFLTSEQIESGAVQVTASLSFRDGLSSIIISPTIPFLSGIAPTLSGKRSEGAAVQEPVEGEVVADREIAVHSGVIIDARGFELNPVLLPLIYDGKGVGVYGVFAVSRDSVLKNGMVAYMVNESSENVRSRVGNFPLKVKPVNTHGPMRSNLILSLEDAARVRAVLKRKSVIQNCAVVILVDGPASAQAGQDEVVQTVAGAAAEQEQNSASDLADGIHEAPLDDNAAVPAQQ</sequence>
<evidence type="ECO:0000256" key="1">
    <source>
        <dbReference type="SAM" id="MobiDB-lite"/>
    </source>
</evidence>
<reference evidence="3 4" key="1">
    <citation type="submission" date="2012-10" db="EMBL/GenBank/DDBJ databases">
        <authorList>
            <person name="Genoscope - CEA"/>
        </authorList>
    </citation>
    <scope>NUCLEOTIDE SEQUENCE [LARGE SCALE GENOMIC DNA]</scope>
    <source>
        <strain evidence="4">AM13 / DSM 14728</strain>
    </source>
</reference>
<accession>L0RF38</accession>
<proteinExistence type="predicted"/>
<dbReference type="Proteomes" id="UP000010808">
    <property type="component" value="Chromosome"/>
</dbReference>
<keyword evidence="4" id="KW-1185">Reference proteome</keyword>
<feature type="chain" id="PRO_5003947892" evidence="2">
    <location>
        <begin position="22"/>
        <end position="351"/>
    </location>
</feature>
<feature type="signal peptide" evidence="2">
    <location>
        <begin position="1"/>
        <end position="21"/>
    </location>
</feature>
<gene>
    <name evidence="3" type="ORF">DESAM_22548</name>
</gene>
<feature type="region of interest" description="Disordered" evidence="1">
    <location>
        <begin position="324"/>
        <end position="351"/>
    </location>
</feature>
<keyword evidence="2" id="KW-0732">Signal</keyword>
<name>L0RF38_9BACT</name>
<protein>
    <submittedName>
        <fullName evidence="3">Uncharacterized protein</fullName>
    </submittedName>
</protein>
<dbReference type="KEGG" id="dhy:DESAM_22548"/>